<dbReference type="PANTHER" id="PTHR11439">
    <property type="entry name" value="GAG-POL-RELATED RETROTRANSPOSON"/>
    <property type="match status" value="1"/>
</dbReference>
<comment type="caution">
    <text evidence="1">The sequence shown here is derived from an EMBL/GenBank/DDBJ whole genome shotgun (WGS) entry which is preliminary data.</text>
</comment>
<evidence type="ECO:0008006" key="3">
    <source>
        <dbReference type="Google" id="ProtNLM"/>
    </source>
</evidence>
<proteinExistence type="predicted"/>
<evidence type="ECO:0000313" key="1">
    <source>
        <dbReference type="EMBL" id="KAI0496804.1"/>
    </source>
</evidence>
<dbReference type="Proteomes" id="UP000829196">
    <property type="component" value="Unassembled WGS sequence"/>
</dbReference>
<name>A0A8T3AL89_DENNO</name>
<keyword evidence="2" id="KW-1185">Reference proteome</keyword>
<dbReference type="EMBL" id="JAGYWB010000016">
    <property type="protein sequence ID" value="KAI0496804.1"/>
    <property type="molecule type" value="Genomic_DNA"/>
</dbReference>
<organism evidence="1 2">
    <name type="scientific">Dendrobium nobile</name>
    <name type="common">Orchid</name>
    <dbReference type="NCBI Taxonomy" id="94219"/>
    <lineage>
        <taxon>Eukaryota</taxon>
        <taxon>Viridiplantae</taxon>
        <taxon>Streptophyta</taxon>
        <taxon>Embryophyta</taxon>
        <taxon>Tracheophyta</taxon>
        <taxon>Spermatophyta</taxon>
        <taxon>Magnoliopsida</taxon>
        <taxon>Liliopsida</taxon>
        <taxon>Asparagales</taxon>
        <taxon>Orchidaceae</taxon>
        <taxon>Epidendroideae</taxon>
        <taxon>Malaxideae</taxon>
        <taxon>Dendrobiinae</taxon>
        <taxon>Dendrobium</taxon>
    </lineage>
</organism>
<dbReference type="AlphaFoldDB" id="A0A8T3AL89"/>
<sequence>MRNLGSLHQFLGITAEQTPSGLLLHQTKYAESILERAGMTNCKPLASPAHPKHNNSIETKSFSNPTLYRQLVGALQYLTLTRPDIAFAVNRASQAMHNPTEHQFSVLKRILRYIRGTIRHGLPLSDNSLTLTSYSDSDWAGDQQDRKSTT</sequence>
<dbReference type="PANTHER" id="PTHR11439:SF450">
    <property type="entry name" value="REVERSE TRANSCRIPTASE TY1_COPIA-TYPE DOMAIN-CONTAINING PROTEIN"/>
    <property type="match status" value="1"/>
</dbReference>
<dbReference type="OrthoDB" id="670738at2759"/>
<protein>
    <recommendedName>
        <fullName evidence="3">Mitochondrial protein</fullName>
    </recommendedName>
</protein>
<gene>
    <name evidence="1" type="ORF">KFK09_023128</name>
</gene>
<evidence type="ECO:0000313" key="2">
    <source>
        <dbReference type="Proteomes" id="UP000829196"/>
    </source>
</evidence>
<accession>A0A8T3AL89</accession>
<reference evidence="1" key="1">
    <citation type="journal article" date="2022" name="Front. Genet.">
        <title>Chromosome-Scale Assembly of the Dendrobium nobile Genome Provides Insights Into the Molecular Mechanism of the Biosynthesis of the Medicinal Active Ingredient of Dendrobium.</title>
        <authorList>
            <person name="Xu Q."/>
            <person name="Niu S.-C."/>
            <person name="Li K.-L."/>
            <person name="Zheng P.-J."/>
            <person name="Zhang X.-J."/>
            <person name="Jia Y."/>
            <person name="Liu Y."/>
            <person name="Niu Y.-X."/>
            <person name="Yu L.-H."/>
            <person name="Chen D.-F."/>
            <person name="Zhang G.-Q."/>
        </authorList>
    </citation>
    <scope>NUCLEOTIDE SEQUENCE</scope>
    <source>
        <tissue evidence="1">Leaf</tissue>
    </source>
</reference>